<reference evidence="1 2" key="1">
    <citation type="submission" date="2016-01" db="EMBL/GenBank/DDBJ databases">
        <title>Mycobacterium immunogenum strain CD11_6 genome sequencing and assembly.</title>
        <authorList>
            <person name="Kaur G."/>
            <person name="Nair G.R."/>
            <person name="Mayilraj S."/>
        </authorList>
    </citation>
    <scope>NUCLEOTIDE SEQUENCE [LARGE SCALE GENOMIC DNA]</scope>
    <source>
        <strain evidence="1 2">CD11-6</strain>
    </source>
</reference>
<dbReference type="RefSeq" id="WP_064629173.1">
    <property type="nucleotide sequence ID" value="NZ_LQYE01000008.1"/>
</dbReference>
<gene>
    <name evidence="1" type="ORF">AWB85_22540</name>
</gene>
<dbReference type="InterPro" id="IPR012349">
    <property type="entry name" value="Split_barrel_FMN-bd"/>
</dbReference>
<name>A0A179VE19_9MYCO</name>
<dbReference type="SUPFAM" id="SSF50475">
    <property type="entry name" value="FMN-binding split barrel"/>
    <property type="match status" value="1"/>
</dbReference>
<evidence type="ECO:0000313" key="1">
    <source>
        <dbReference type="EMBL" id="OAT69261.1"/>
    </source>
</evidence>
<dbReference type="EMBL" id="LQYE01000008">
    <property type="protein sequence ID" value="OAT69261.1"/>
    <property type="molecule type" value="Genomic_DNA"/>
</dbReference>
<organism evidence="1 2">
    <name type="scientific">Mycobacteroides immunogenum</name>
    <dbReference type="NCBI Taxonomy" id="83262"/>
    <lineage>
        <taxon>Bacteria</taxon>
        <taxon>Bacillati</taxon>
        <taxon>Actinomycetota</taxon>
        <taxon>Actinomycetes</taxon>
        <taxon>Mycobacteriales</taxon>
        <taxon>Mycobacteriaceae</taxon>
        <taxon>Mycobacteroides</taxon>
    </lineage>
</organism>
<sequence length="206" mass="22336">MYVPKNFAMEGAQITAALAGIGLAHLVTHDDSGYLVTPVPLLYRSTSNTLVGHVSRANPHWHRTGPSIAIVAGPQGYISPSFYATKAESGKVVPTWNYEVLTVHGTLTAHDDPDWVRALVAELTDRHEHNRDAPWGIEDAPESFTAAQIRAIVGIELSIDHVEGKAKMSQNQPERNRTGVIEGLRRSAVPSDQCVADRVASLNTAE</sequence>
<dbReference type="Gene3D" id="2.30.110.10">
    <property type="entry name" value="Electron Transport, Fmn-binding Protein, Chain A"/>
    <property type="match status" value="1"/>
</dbReference>
<dbReference type="PANTHER" id="PTHR35802:SF1">
    <property type="entry name" value="PROTEASE SYNTHASE AND SPORULATION PROTEIN PAI 2"/>
    <property type="match status" value="1"/>
</dbReference>
<dbReference type="Proteomes" id="UP000186919">
    <property type="component" value="Unassembled WGS sequence"/>
</dbReference>
<comment type="caution">
    <text evidence="1">The sequence shown here is derived from an EMBL/GenBank/DDBJ whole genome shotgun (WGS) entry which is preliminary data.</text>
</comment>
<proteinExistence type="predicted"/>
<protein>
    <submittedName>
        <fullName evidence="1">Transcriptional regulator</fullName>
    </submittedName>
</protein>
<dbReference type="PIRSF" id="PIRSF010372">
    <property type="entry name" value="PaiB"/>
    <property type="match status" value="1"/>
</dbReference>
<dbReference type="InterPro" id="IPR007396">
    <property type="entry name" value="TR_PAI2-type"/>
</dbReference>
<evidence type="ECO:0000313" key="2">
    <source>
        <dbReference type="Proteomes" id="UP000186919"/>
    </source>
</evidence>
<dbReference type="Pfam" id="PF04299">
    <property type="entry name" value="FMN_bind_2"/>
    <property type="match status" value="1"/>
</dbReference>
<accession>A0A179VE19</accession>
<dbReference type="AlphaFoldDB" id="A0A179VE19"/>
<dbReference type="PANTHER" id="PTHR35802">
    <property type="entry name" value="PROTEASE SYNTHASE AND SPORULATION PROTEIN PAI 2"/>
    <property type="match status" value="1"/>
</dbReference>